<dbReference type="EMBL" id="JAPZBT010000002">
    <property type="protein sequence ID" value="KAJ5373946.1"/>
    <property type="molecule type" value="Genomic_DNA"/>
</dbReference>
<keyword evidence="2" id="KW-0472">Membrane</keyword>
<proteinExistence type="predicted"/>
<dbReference type="PANTHER" id="PTHR36205:SF4">
    <property type="match status" value="1"/>
</dbReference>
<evidence type="ECO:0000256" key="2">
    <source>
        <dbReference type="SAM" id="Phobius"/>
    </source>
</evidence>
<evidence type="ECO:0000256" key="1">
    <source>
        <dbReference type="SAM" id="MobiDB-lite"/>
    </source>
</evidence>
<dbReference type="OrthoDB" id="4365930at2759"/>
<dbReference type="InterPro" id="IPR021822">
    <property type="entry name" value="DUF3405"/>
</dbReference>
<organism evidence="3 4">
    <name type="scientific">Penicillium concentricum</name>
    <dbReference type="NCBI Taxonomy" id="293559"/>
    <lineage>
        <taxon>Eukaryota</taxon>
        <taxon>Fungi</taxon>
        <taxon>Dikarya</taxon>
        <taxon>Ascomycota</taxon>
        <taxon>Pezizomycotina</taxon>
        <taxon>Eurotiomycetes</taxon>
        <taxon>Eurotiomycetidae</taxon>
        <taxon>Eurotiales</taxon>
        <taxon>Aspergillaceae</taxon>
        <taxon>Penicillium</taxon>
    </lineage>
</organism>
<gene>
    <name evidence="3" type="ORF">N7517_005952</name>
</gene>
<reference evidence="3" key="2">
    <citation type="journal article" date="2023" name="IMA Fungus">
        <title>Comparative genomic study of the Penicillium genus elucidates a diverse pangenome and 15 lateral gene transfer events.</title>
        <authorList>
            <person name="Petersen C."/>
            <person name="Sorensen T."/>
            <person name="Nielsen M.R."/>
            <person name="Sondergaard T.E."/>
            <person name="Sorensen J.L."/>
            <person name="Fitzpatrick D.A."/>
            <person name="Frisvad J.C."/>
            <person name="Nielsen K.L."/>
        </authorList>
    </citation>
    <scope>NUCLEOTIDE SEQUENCE</scope>
    <source>
        <strain evidence="3">IBT 3081</strain>
    </source>
</reference>
<dbReference type="RefSeq" id="XP_056579932.1">
    <property type="nucleotide sequence ID" value="XM_056723682.1"/>
</dbReference>
<dbReference type="GeneID" id="81462865"/>
<feature type="compositionally biased region" description="Polar residues" evidence="1">
    <location>
        <begin position="199"/>
        <end position="218"/>
    </location>
</feature>
<name>A0A9W9VC26_9EURO</name>
<keyword evidence="2" id="KW-0812">Transmembrane</keyword>
<feature type="region of interest" description="Disordered" evidence="1">
    <location>
        <begin position="184"/>
        <end position="218"/>
    </location>
</feature>
<dbReference type="AlphaFoldDB" id="A0A9W9VC26"/>
<dbReference type="PANTHER" id="PTHR36205">
    <property type="entry name" value="CHROMOSOME 19, WHOLE GENOME SHOTGUN SEQUENCE"/>
    <property type="match status" value="1"/>
</dbReference>
<accession>A0A9W9VC26</accession>
<evidence type="ECO:0000313" key="3">
    <source>
        <dbReference type="EMBL" id="KAJ5373946.1"/>
    </source>
</evidence>
<evidence type="ECO:0000313" key="4">
    <source>
        <dbReference type="Proteomes" id="UP001147752"/>
    </source>
</evidence>
<protein>
    <submittedName>
        <fullName evidence="3">Uncharacterized protein</fullName>
    </submittedName>
</protein>
<keyword evidence="2" id="KW-1133">Transmembrane helix</keyword>
<comment type="caution">
    <text evidence="3">The sequence shown here is derived from an EMBL/GenBank/DDBJ whole genome shotgun (WGS) entry which is preliminary data.</text>
</comment>
<keyword evidence="4" id="KW-1185">Reference proteome</keyword>
<reference evidence="3" key="1">
    <citation type="submission" date="2022-12" db="EMBL/GenBank/DDBJ databases">
        <authorList>
            <person name="Petersen C."/>
        </authorList>
    </citation>
    <scope>NUCLEOTIDE SEQUENCE</scope>
    <source>
        <strain evidence="3">IBT 3081</strain>
    </source>
</reference>
<sequence length="218" mass="24882">MLLRGTDLALQKLSAVLIASFVFVIILLRPQITVHIPSLRLGKYGHYPASRPVPYNPYPDYNSAAWKKKWRGSYKSCVGPDGTFLDPKNEDTAMKGYRWNQSEFPTPIFGSYEAWNLDGDLCVDPSSRYGAYSYEVKAQDNTASRTLKNWEAVNWAHLQQACLERNHERYNMLNPEPKRFTLHKQQNQQVGHTGETLPSEDSSTSFPSQDSCHSTLYD</sequence>
<dbReference type="Pfam" id="PF11885">
    <property type="entry name" value="DUF3405"/>
    <property type="match status" value="1"/>
</dbReference>
<dbReference type="Proteomes" id="UP001147752">
    <property type="component" value="Unassembled WGS sequence"/>
</dbReference>
<feature type="transmembrane region" description="Helical" evidence="2">
    <location>
        <begin position="12"/>
        <end position="30"/>
    </location>
</feature>